<organism evidence="1 2">
    <name type="scientific">Roseivirga seohaensis subsp. aquiponti</name>
    <dbReference type="NCBI Taxonomy" id="1566026"/>
    <lineage>
        <taxon>Bacteria</taxon>
        <taxon>Pseudomonadati</taxon>
        <taxon>Bacteroidota</taxon>
        <taxon>Cytophagia</taxon>
        <taxon>Cytophagales</taxon>
        <taxon>Roseivirgaceae</taxon>
        <taxon>Roseivirga</taxon>
    </lineage>
</organism>
<dbReference type="RefSeq" id="WP_053223638.1">
    <property type="nucleotide sequence ID" value="NZ_JSVA01000010.1"/>
</dbReference>
<dbReference type="Proteomes" id="UP000036908">
    <property type="component" value="Unassembled WGS sequence"/>
</dbReference>
<name>A0A0L8AKK3_9BACT</name>
<dbReference type="PANTHER" id="PTHR37804">
    <property type="entry name" value="CDAA REGULATORY PROTEIN CDAR"/>
    <property type="match status" value="1"/>
</dbReference>
<accession>A0A0L8AKK3</accession>
<dbReference type="InterPro" id="IPR053154">
    <property type="entry name" value="c-di-AMP_regulator"/>
</dbReference>
<protein>
    <recommendedName>
        <fullName evidence="3">YbbR-like domain-containing protein</fullName>
    </recommendedName>
</protein>
<evidence type="ECO:0008006" key="3">
    <source>
        <dbReference type="Google" id="ProtNLM"/>
    </source>
</evidence>
<proteinExistence type="predicted"/>
<dbReference type="EMBL" id="JSVA01000010">
    <property type="protein sequence ID" value="KOF02695.1"/>
    <property type="molecule type" value="Genomic_DNA"/>
</dbReference>
<dbReference type="PATRIC" id="fig|1566026.4.peg.342"/>
<dbReference type="PANTHER" id="PTHR37804:SF1">
    <property type="entry name" value="CDAA REGULATORY PROTEIN CDAR"/>
    <property type="match status" value="1"/>
</dbReference>
<reference evidence="2" key="1">
    <citation type="submission" date="2014-11" db="EMBL/GenBank/DDBJ databases">
        <title>Genome sequencing of Roseivirga sp. D-25.</title>
        <authorList>
            <person name="Selvaratnam C."/>
            <person name="Thevarajoo S."/>
            <person name="Goh K.M."/>
            <person name="Eee R."/>
            <person name="Chan K.-G."/>
            <person name="Chong C.S."/>
        </authorList>
    </citation>
    <scope>NUCLEOTIDE SEQUENCE [LARGE SCALE GENOMIC DNA]</scope>
    <source>
        <strain evidence="2">D-25</strain>
    </source>
</reference>
<comment type="caution">
    <text evidence="1">The sequence shown here is derived from an EMBL/GenBank/DDBJ whole genome shotgun (WGS) entry which is preliminary data.</text>
</comment>
<evidence type="ECO:0000313" key="2">
    <source>
        <dbReference type="Proteomes" id="UP000036908"/>
    </source>
</evidence>
<dbReference type="AlphaFoldDB" id="A0A0L8AKK3"/>
<dbReference type="OrthoDB" id="1115707at2"/>
<gene>
    <name evidence="1" type="ORF">OB69_10285</name>
</gene>
<evidence type="ECO:0000313" key="1">
    <source>
        <dbReference type="EMBL" id="KOF02695.1"/>
    </source>
</evidence>
<sequence length="325" mass="36727">MKSAEEIIEILKRSFNTPSTKDEKLKVVVLCIIISTTFWFFSALNKSDYVTQINYPIKVVYNDSLYVALSEIPDKLPLEVTGGGWDLMTRSFGFSMSPLVIELDNPVRDNYRLASNLRQDIAPQLDPVSINYILKDSLIFNLDERATIDVEVVFDSTQIKLAPNRKVTSSILVEPNRLIISGPKSMLDTIKRPIIISAGDSEFSKNVDQKFSIENFGTDLISTNIEEITVKFEVTELVRREVELPINPINFKNTNNSFEPNRVVVSYDILVNETRSVDSLNLVLSADYAKLKKGDNTIPIRIAKQPSFIENLELSAIEVNLKDND</sequence>
<keyword evidence="2" id="KW-1185">Reference proteome</keyword>